<dbReference type="PANTHER" id="PTHR10996:SF178">
    <property type="entry name" value="2-HYDROXYACID DEHYDROGENASE YGL185C-RELATED"/>
    <property type="match status" value="1"/>
</dbReference>
<dbReference type="InterPro" id="IPR029753">
    <property type="entry name" value="D-isomer_DH_CS"/>
</dbReference>
<keyword evidence="8" id="KW-1185">Reference proteome</keyword>
<dbReference type="InterPro" id="IPR050223">
    <property type="entry name" value="D-isomer_2-hydroxyacid_DH"/>
</dbReference>
<dbReference type="CDD" id="cd12167">
    <property type="entry name" value="2-Hacid_dh_8"/>
    <property type="match status" value="1"/>
</dbReference>
<keyword evidence="3" id="KW-0520">NAD</keyword>
<evidence type="ECO:0000259" key="6">
    <source>
        <dbReference type="Pfam" id="PF02826"/>
    </source>
</evidence>
<protein>
    <submittedName>
        <fullName evidence="7">Phosphoglycerate dehydrogenase-like enzyme</fullName>
    </submittedName>
</protein>
<keyword evidence="2 4" id="KW-0560">Oxidoreductase</keyword>
<dbReference type="PROSITE" id="PS00670">
    <property type="entry name" value="D_2_HYDROXYACID_DH_2"/>
    <property type="match status" value="1"/>
</dbReference>
<dbReference type="InterPro" id="IPR006140">
    <property type="entry name" value="D-isomer_DH_NAD-bd"/>
</dbReference>
<dbReference type="Proteomes" id="UP000711614">
    <property type="component" value="Unassembled WGS sequence"/>
</dbReference>
<evidence type="ECO:0000313" key="8">
    <source>
        <dbReference type="Proteomes" id="UP000711614"/>
    </source>
</evidence>
<evidence type="ECO:0000256" key="1">
    <source>
        <dbReference type="ARBA" id="ARBA00005854"/>
    </source>
</evidence>
<dbReference type="PANTHER" id="PTHR10996">
    <property type="entry name" value="2-HYDROXYACID DEHYDROGENASE-RELATED"/>
    <property type="match status" value="1"/>
</dbReference>
<evidence type="ECO:0000256" key="3">
    <source>
        <dbReference type="ARBA" id="ARBA00023027"/>
    </source>
</evidence>
<evidence type="ECO:0000313" key="7">
    <source>
        <dbReference type="EMBL" id="MBP2414725.1"/>
    </source>
</evidence>
<dbReference type="SUPFAM" id="SSF51735">
    <property type="entry name" value="NAD(P)-binding Rossmann-fold domains"/>
    <property type="match status" value="1"/>
</dbReference>
<organism evidence="7 8">
    <name type="scientific">Arthrobacter stackebrandtii</name>
    <dbReference type="NCBI Taxonomy" id="272161"/>
    <lineage>
        <taxon>Bacteria</taxon>
        <taxon>Bacillati</taxon>
        <taxon>Actinomycetota</taxon>
        <taxon>Actinomycetes</taxon>
        <taxon>Micrococcales</taxon>
        <taxon>Micrococcaceae</taxon>
        <taxon>Arthrobacter</taxon>
    </lineage>
</organism>
<evidence type="ECO:0000259" key="5">
    <source>
        <dbReference type="Pfam" id="PF00389"/>
    </source>
</evidence>
<dbReference type="EMBL" id="JAGIOI010000001">
    <property type="protein sequence ID" value="MBP2414725.1"/>
    <property type="molecule type" value="Genomic_DNA"/>
</dbReference>
<feature type="domain" description="D-isomer specific 2-hydroxyacid dehydrogenase catalytic" evidence="5">
    <location>
        <begin position="48"/>
        <end position="322"/>
    </location>
</feature>
<proteinExistence type="inferred from homology"/>
<comment type="similarity">
    <text evidence="1 4">Belongs to the D-isomer specific 2-hydroxyacid dehydrogenase family.</text>
</comment>
<comment type="caution">
    <text evidence="7">The sequence shown here is derived from an EMBL/GenBank/DDBJ whole genome shotgun (WGS) entry which is preliminary data.</text>
</comment>
<dbReference type="Pfam" id="PF02826">
    <property type="entry name" value="2-Hacid_dh_C"/>
    <property type="match status" value="1"/>
</dbReference>
<dbReference type="SUPFAM" id="SSF52283">
    <property type="entry name" value="Formate/glycerate dehydrogenase catalytic domain-like"/>
    <property type="match status" value="1"/>
</dbReference>
<reference evidence="7 8" key="1">
    <citation type="submission" date="2021-03" db="EMBL/GenBank/DDBJ databases">
        <title>Sequencing the genomes of 1000 actinobacteria strains.</title>
        <authorList>
            <person name="Klenk H.-P."/>
        </authorList>
    </citation>
    <scope>NUCLEOTIDE SEQUENCE [LARGE SCALE GENOMIC DNA]</scope>
    <source>
        <strain evidence="7 8">DSM 16005</strain>
    </source>
</reference>
<evidence type="ECO:0000256" key="4">
    <source>
        <dbReference type="RuleBase" id="RU003719"/>
    </source>
</evidence>
<dbReference type="RefSeq" id="WP_209682990.1">
    <property type="nucleotide sequence ID" value="NZ_JAGIOI010000001.1"/>
</dbReference>
<dbReference type="Gene3D" id="3.40.50.720">
    <property type="entry name" value="NAD(P)-binding Rossmann-like Domain"/>
    <property type="match status" value="2"/>
</dbReference>
<sequence length="336" mass="35909">MSTSIKVALAMPEDVAAGIFPPRVLDALDSGADLLSREPMTEFTSPQSLALLAEAEALITGWGTAMIDAAVLDAAPNLRYILHSAGTVKYHVGEACWERGIQVSTAADANSVPVAEYTVAMVILANKRVLQVGRKVHAQRTMVHAEAEFPSLGNYNKRVGIIGASKIGRHVMRLLAQYELEVVLADPFVSDAEATALGASKVTLEELCATSDVVSLHAPSLPSTRNMINAELIAGFKSGATFINTARGEIVDQDALLARIQRGDLYAVLDVTTPWDLPPDSGLFTHPNVLLTPHMAGSLGTELERMAMSTVAEAHRLGRGEPLKFRLPPEQRGLTA</sequence>
<gene>
    <name evidence="7" type="ORF">JOF48_003524</name>
</gene>
<dbReference type="Pfam" id="PF00389">
    <property type="entry name" value="2-Hacid_dh"/>
    <property type="match status" value="1"/>
</dbReference>
<accession>A0ABS4Z1Y9</accession>
<dbReference type="InterPro" id="IPR036291">
    <property type="entry name" value="NAD(P)-bd_dom_sf"/>
</dbReference>
<feature type="domain" description="D-isomer specific 2-hydroxyacid dehydrogenase NAD-binding" evidence="6">
    <location>
        <begin position="119"/>
        <end position="296"/>
    </location>
</feature>
<name>A0ABS4Z1Y9_9MICC</name>
<dbReference type="InterPro" id="IPR006139">
    <property type="entry name" value="D-isomer_2_OHA_DH_cat_dom"/>
</dbReference>
<evidence type="ECO:0000256" key="2">
    <source>
        <dbReference type="ARBA" id="ARBA00023002"/>
    </source>
</evidence>